<sequence length="435" mass="48216">MSGSPGSRASVHRPHREGPGPVETHPVRSEDAPLCPREALVSILRDKLTGMPDNIELSRAVVMDIIHHLDREPTATTSTGGTDDTRSLQFLTRYGDYAGGVWNDLKFRFSGTLRHEQATGAISLLREELGVQDSEPLYPRFSSGLEFDPGTTPVARNFQVAIKGLRPRMAPEIAVFAAEAYALRNLACHSATSLMVAQERCCDGKPSDEQTRWEAILDYFKARWIRQNSEGVWEVQEYAPKQREDRGKGPAVGKFVPTISPDDVEPSIYRSIPIDTTLNLIDSKRFVVDPQARFSNNYKWVARDESGSLRRSRASSDPSTDRLLKRQRSEDVVEDLPGKRLCIREEEAVGSNNQQTDIERSYTKTLHNVFVHLSTLSDKIGLGAATVVVNGLKSVMVAKLEEKAKAGKKASRKQGKREGRKMGMSGGVWGALGML</sequence>
<protein>
    <submittedName>
        <fullName evidence="2">Uncharacterized protein</fullName>
    </submittedName>
</protein>
<feature type="compositionally biased region" description="Basic residues" evidence="1">
    <location>
        <begin position="406"/>
        <end position="415"/>
    </location>
</feature>
<feature type="region of interest" description="Disordered" evidence="1">
    <location>
        <begin position="404"/>
        <end position="425"/>
    </location>
</feature>
<reference evidence="2" key="1">
    <citation type="submission" date="2022-07" db="EMBL/GenBank/DDBJ databases">
        <title>Genome Sequence of Xylaria arbuscula.</title>
        <authorList>
            <person name="Buettner E."/>
        </authorList>
    </citation>
    <scope>NUCLEOTIDE SEQUENCE</scope>
    <source>
        <strain evidence="2">VT107</strain>
    </source>
</reference>
<organism evidence="2 3">
    <name type="scientific">Xylaria arbuscula</name>
    <dbReference type="NCBI Taxonomy" id="114810"/>
    <lineage>
        <taxon>Eukaryota</taxon>
        <taxon>Fungi</taxon>
        <taxon>Dikarya</taxon>
        <taxon>Ascomycota</taxon>
        <taxon>Pezizomycotina</taxon>
        <taxon>Sordariomycetes</taxon>
        <taxon>Xylariomycetidae</taxon>
        <taxon>Xylariales</taxon>
        <taxon>Xylariaceae</taxon>
        <taxon>Xylaria</taxon>
    </lineage>
</organism>
<dbReference type="AlphaFoldDB" id="A0A9W8NGB2"/>
<feature type="region of interest" description="Disordered" evidence="1">
    <location>
        <begin position="307"/>
        <end position="330"/>
    </location>
</feature>
<accession>A0A9W8NGB2</accession>
<feature type="region of interest" description="Disordered" evidence="1">
    <location>
        <begin position="1"/>
        <end position="33"/>
    </location>
</feature>
<dbReference type="Proteomes" id="UP001148614">
    <property type="component" value="Unassembled WGS sequence"/>
</dbReference>
<gene>
    <name evidence="2" type="ORF">NPX13_g4458</name>
</gene>
<comment type="caution">
    <text evidence="2">The sequence shown here is derived from an EMBL/GenBank/DDBJ whole genome shotgun (WGS) entry which is preliminary data.</text>
</comment>
<dbReference type="EMBL" id="JANPWZ010000631">
    <property type="protein sequence ID" value="KAJ3574162.1"/>
    <property type="molecule type" value="Genomic_DNA"/>
</dbReference>
<proteinExistence type="predicted"/>
<evidence type="ECO:0000256" key="1">
    <source>
        <dbReference type="SAM" id="MobiDB-lite"/>
    </source>
</evidence>
<keyword evidence="3" id="KW-1185">Reference proteome</keyword>
<name>A0A9W8NGB2_9PEZI</name>
<evidence type="ECO:0000313" key="3">
    <source>
        <dbReference type="Proteomes" id="UP001148614"/>
    </source>
</evidence>
<feature type="compositionally biased region" description="Basic and acidic residues" evidence="1">
    <location>
        <begin position="319"/>
        <end position="330"/>
    </location>
</feature>
<evidence type="ECO:0000313" key="2">
    <source>
        <dbReference type="EMBL" id="KAJ3574162.1"/>
    </source>
</evidence>